<name>A0A7W3PCG8_9MICO</name>
<gene>
    <name evidence="2" type="ORF">FHX71_000401</name>
</gene>
<dbReference type="InterPro" id="IPR036259">
    <property type="entry name" value="MFS_trans_sf"/>
</dbReference>
<dbReference type="RefSeq" id="WP_182614183.1">
    <property type="nucleotide sequence ID" value="NZ_BAAATF010000002.1"/>
</dbReference>
<feature type="transmembrane region" description="Helical" evidence="1">
    <location>
        <begin position="63"/>
        <end position="89"/>
    </location>
</feature>
<keyword evidence="1" id="KW-0812">Transmembrane</keyword>
<dbReference type="Pfam" id="PF04341">
    <property type="entry name" value="DUF485"/>
    <property type="match status" value="1"/>
</dbReference>
<accession>A0A7W3PCG8</accession>
<organism evidence="2 3">
    <name type="scientific">Promicromonospora sukumoe</name>
    <dbReference type="NCBI Taxonomy" id="88382"/>
    <lineage>
        <taxon>Bacteria</taxon>
        <taxon>Bacillati</taxon>
        <taxon>Actinomycetota</taxon>
        <taxon>Actinomycetes</taxon>
        <taxon>Micrococcales</taxon>
        <taxon>Promicromonosporaceae</taxon>
        <taxon>Promicromonospora</taxon>
    </lineage>
</organism>
<keyword evidence="3" id="KW-1185">Reference proteome</keyword>
<dbReference type="EMBL" id="JACGWV010000001">
    <property type="protein sequence ID" value="MBA8806459.1"/>
    <property type="molecule type" value="Genomic_DNA"/>
</dbReference>
<evidence type="ECO:0000256" key="1">
    <source>
        <dbReference type="SAM" id="Phobius"/>
    </source>
</evidence>
<keyword evidence="1" id="KW-0472">Membrane</keyword>
<dbReference type="PANTHER" id="PTHR38441:SF1">
    <property type="entry name" value="MEMBRANE PROTEIN"/>
    <property type="match status" value="1"/>
</dbReference>
<protein>
    <submittedName>
        <fullName evidence="2">Uncharacterized membrane protein (DUF485 family)</fullName>
    </submittedName>
</protein>
<keyword evidence="1" id="KW-1133">Transmembrane helix</keyword>
<dbReference type="AlphaFoldDB" id="A0A7W3PCG8"/>
<sequence>MSDVQAAGPAETDYQRVERSDEFQSLRRAFRNFVFPMTALFLVWYLLYALMSTYAHEFMSIRVAGTITVGLVFGLLQFVSTFVITTLYARWANDKFDARAQALREEIEGGEL</sequence>
<proteinExistence type="predicted"/>
<evidence type="ECO:0000313" key="3">
    <source>
        <dbReference type="Proteomes" id="UP000540568"/>
    </source>
</evidence>
<feature type="transmembrane region" description="Helical" evidence="1">
    <location>
        <begin position="33"/>
        <end position="51"/>
    </location>
</feature>
<comment type="caution">
    <text evidence="2">The sequence shown here is derived from an EMBL/GenBank/DDBJ whole genome shotgun (WGS) entry which is preliminary data.</text>
</comment>
<evidence type="ECO:0000313" key="2">
    <source>
        <dbReference type="EMBL" id="MBA8806459.1"/>
    </source>
</evidence>
<dbReference type="PANTHER" id="PTHR38441">
    <property type="entry name" value="INTEGRAL MEMBRANE PROTEIN-RELATED"/>
    <property type="match status" value="1"/>
</dbReference>
<dbReference type="InterPro" id="IPR007436">
    <property type="entry name" value="DUF485"/>
</dbReference>
<reference evidence="2 3" key="1">
    <citation type="submission" date="2020-07" db="EMBL/GenBank/DDBJ databases">
        <title>Sequencing the genomes of 1000 actinobacteria strains.</title>
        <authorList>
            <person name="Klenk H.-P."/>
        </authorList>
    </citation>
    <scope>NUCLEOTIDE SEQUENCE [LARGE SCALE GENOMIC DNA]</scope>
    <source>
        <strain evidence="2 3">DSM 44121</strain>
    </source>
</reference>
<dbReference type="SUPFAM" id="SSF103473">
    <property type="entry name" value="MFS general substrate transporter"/>
    <property type="match status" value="1"/>
</dbReference>
<dbReference type="Proteomes" id="UP000540568">
    <property type="component" value="Unassembled WGS sequence"/>
</dbReference>